<dbReference type="InterPro" id="IPR002172">
    <property type="entry name" value="LDrepeatLR_classA_rpt"/>
</dbReference>
<dbReference type="Gene3D" id="4.10.400.10">
    <property type="entry name" value="Low-density Lipoprotein Receptor"/>
    <property type="match status" value="1"/>
</dbReference>
<evidence type="ECO:0000256" key="2">
    <source>
        <dbReference type="ARBA" id="ARBA00022737"/>
    </source>
</evidence>
<keyword evidence="5" id="KW-0675">Receptor</keyword>
<keyword evidence="6" id="KW-1185">Reference proteome</keyword>
<keyword evidence="1" id="KW-0732">Signal</keyword>
<dbReference type="SMART" id="SM00192">
    <property type="entry name" value="LDLa"/>
    <property type="match status" value="1"/>
</dbReference>
<dbReference type="Proteomes" id="UP000183200">
    <property type="component" value="Unassembled WGS sequence"/>
</dbReference>
<dbReference type="OrthoDB" id="5509137at2"/>
<dbReference type="SUPFAM" id="SSF57424">
    <property type="entry name" value="LDL receptor-like module"/>
    <property type="match status" value="1"/>
</dbReference>
<evidence type="ECO:0000313" key="6">
    <source>
        <dbReference type="Proteomes" id="UP000183200"/>
    </source>
</evidence>
<dbReference type="EMBL" id="FNGY01000015">
    <property type="protein sequence ID" value="SDO45582.1"/>
    <property type="molecule type" value="Genomic_DNA"/>
</dbReference>
<dbReference type="CDD" id="cd00112">
    <property type="entry name" value="LDLa"/>
    <property type="match status" value="1"/>
</dbReference>
<accession>A0A1H0JPY3</accession>
<reference evidence="6" key="1">
    <citation type="submission" date="2016-10" db="EMBL/GenBank/DDBJ databases">
        <authorList>
            <person name="Varghese N."/>
            <person name="Submissions S."/>
        </authorList>
    </citation>
    <scope>NUCLEOTIDE SEQUENCE [LARGE SCALE GENOMIC DNA]</scope>
    <source>
        <strain evidence="6">DSM 19110</strain>
    </source>
</reference>
<gene>
    <name evidence="5" type="ORF">SAMN05421820_11535</name>
</gene>
<keyword evidence="4" id="KW-0325">Glycoprotein</keyword>
<name>A0A1H0JPY3_9SPHI</name>
<evidence type="ECO:0000313" key="5">
    <source>
        <dbReference type="EMBL" id="SDO45582.1"/>
    </source>
</evidence>
<keyword evidence="2" id="KW-0677">Repeat</keyword>
<keyword evidence="5" id="KW-0449">Lipoprotein</keyword>
<dbReference type="FunFam" id="4.10.400.10:FF:000034">
    <property type="entry name" value="Low-density lipoprotein receptor-related protein 2"/>
    <property type="match status" value="1"/>
</dbReference>
<dbReference type="Pfam" id="PF00057">
    <property type="entry name" value="Ldl_recept_a"/>
    <property type="match status" value="1"/>
</dbReference>
<keyword evidence="3" id="KW-1015">Disulfide bond</keyword>
<protein>
    <submittedName>
        <fullName evidence="5">Low-density lipoprotein receptor domain class A</fullName>
    </submittedName>
</protein>
<proteinExistence type="predicted"/>
<organism evidence="5 6">
    <name type="scientific">Pedobacter steynii</name>
    <dbReference type="NCBI Taxonomy" id="430522"/>
    <lineage>
        <taxon>Bacteria</taxon>
        <taxon>Pseudomonadati</taxon>
        <taxon>Bacteroidota</taxon>
        <taxon>Sphingobacteriia</taxon>
        <taxon>Sphingobacteriales</taxon>
        <taxon>Sphingobacteriaceae</taxon>
        <taxon>Pedobacter</taxon>
    </lineage>
</organism>
<evidence type="ECO:0000256" key="1">
    <source>
        <dbReference type="ARBA" id="ARBA00022729"/>
    </source>
</evidence>
<dbReference type="AlphaFoldDB" id="A0A1H0JPY3"/>
<evidence type="ECO:0000256" key="4">
    <source>
        <dbReference type="ARBA" id="ARBA00023180"/>
    </source>
</evidence>
<evidence type="ECO:0000256" key="3">
    <source>
        <dbReference type="ARBA" id="ARBA00023157"/>
    </source>
</evidence>
<dbReference type="InterPro" id="IPR036055">
    <property type="entry name" value="LDL_receptor-like_sf"/>
</dbReference>
<dbReference type="PROSITE" id="PS50068">
    <property type="entry name" value="LDLRA_2"/>
    <property type="match status" value="1"/>
</dbReference>
<sequence>MKIVKMLSRAEMKNVGGGNLCQPNEFACANGTCIDASLVLDGTSDCSDGSDEAGGSSPKIEACAKSKRYDPCSFDYNGTTYHGKCDTHMASVLYCSTLL</sequence>